<organism evidence="1 2">
    <name type="scientific">Lentinula aff. lateritia</name>
    <dbReference type="NCBI Taxonomy" id="2804960"/>
    <lineage>
        <taxon>Eukaryota</taxon>
        <taxon>Fungi</taxon>
        <taxon>Dikarya</taxon>
        <taxon>Basidiomycota</taxon>
        <taxon>Agaricomycotina</taxon>
        <taxon>Agaricomycetes</taxon>
        <taxon>Agaricomycetidae</taxon>
        <taxon>Agaricales</taxon>
        <taxon>Marasmiineae</taxon>
        <taxon>Omphalotaceae</taxon>
        <taxon>Lentinula</taxon>
    </lineage>
</organism>
<evidence type="ECO:0000313" key="1">
    <source>
        <dbReference type="EMBL" id="KAJ3807459.1"/>
    </source>
</evidence>
<dbReference type="EMBL" id="MU795303">
    <property type="protein sequence ID" value="KAJ3807459.1"/>
    <property type="molecule type" value="Genomic_DNA"/>
</dbReference>
<comment type="caution">
    <text evidence="1">The sequence shown here is derived from an EMBL/GenBank/DDBJ whole genome shotgun (WGS) entry which is preliminary data.</text>
</comment>
<keyword evidence="2" id="KW-1185">Reference proteome</keyword>
<proteinExistence type="predicted"/>
<accession>A0ACC1TRS1</accession>
<sequence>MRATLEADANVLSQELIEIILNFLENHKDVQSCSLVCHRWRVASSRRLFSTITVPPACLLGRIPIHPTRHYGFDDFMIKDAFAKILGIPDIYTKVTDLTIDWYFSQSILLQGLKQMHNLVFPRLRNLTVARFSLASGSSGSESPCVSPLAALIKRHSSRLRTLAFYRVVFLDYQVAPLHLVDILRKCRTGKQFPFLFKIMLNVEKTSSREPISISITRVDVHELSIEAWCTWDIRQAENILGRMGLAPASLELMDLEYIHTLKVSGVRFEVVKSSLSEFSTHNGSRFDIFPKILHLSVDSFHDTIPETCPDILTLGIDYHTETSFWPSSWPLSFISLKTLHSLRNIIFSFHMTLTSVDSTSLLELDRALIPAVRAMPWLDSVEIVARAEDHVDRPLLGRSGQIYITITPAIPSSL</sequence>
<protein>
    <submittedName>
        <fullName evidence="1">Uncharacterized protein</fullName>
    </submittedName>
</protein>
<dbReference type="Proteomes" id="UP001163835">
    <property type="component" value="Unassembled WGS sequence"/>
</dbReference>
<reference evidence="1" key="1">
    <citation type="submission" date="2022-09" db="EMBL/GenBank/DDBJ databases">
        <title>A Global Phylogenomic Analysis of the Shiitake Genus Lentinula.</title>
        <authorList>
            <consortium name="DOE Joint Genome Institute"/>
            <person name="Sierra-Patev S."/>
            <person name="Min B."/>
            <person name="Naranjo-Ortiz M."/>
            <person name="Looney B."/>
            <person name="Konkel Z."/>
            <person name="Slot J.C."/>
            <person name="Sakamoto Y."/>
            <person name="Steenwyk J.L."/>
            <person name="Rokas A."/>
            <person name="Carro J."/>
            <person name="Camarero S."/>
            <person name="Ferreira P."/>
            <person name="Molpeceres G."/>
            <person name="Ruiz-Duenas F.J."/>
            <person name="Serrano A."/>
            <person name="Henrissat B."/>
            <person name="Drula E."/>
            <person name="Hughes K.W."/>
            <person name="Mata J.L."/>
            <person name="Ishikawa N.K."/>
            <person name="Vargas-Isla R."/>
            <person name="Ushijima S."/>
            <person name="Smith C.A."/>
            <person name="Ahrendt S."/>
            <person name="Andreopoulos W."/>
            <person name="He G."/>
            <person name="Labutti K."/>
            <person name="Lipzen A."/>
            <person name="Ng V."/>
            <person name="Riley R."/>
            <person name="Sandor L."/>
            <person name="Barry K."/>
            <person name="Martinez A.T."/>
            <person name="Xiao Y."/>
            <person name="Gibbons J.G."/>
            <person name="Terashima K."/>
            <person name="Grigoriev I.V."/>
            <person name="Hibbett D.S."/>
        </authorList>
    </citation>
    <scope>NUCLEOTIDE SEQUENCE</scope>
    <source>
        <strain evidence="1">TMI1499</strain>
    </source>
</reference>
<name>A0ACC1TRS1_9AGAR</name>
<evidence type="ECO:0000313" key="2">
    <source>
        <dbReference type="Proteomes" id="UP001163835"/>
    </source>
</evidence>
<gene>
    <name evidence="1" type="ORF">F5876DRAFT_79676</name>
</gene>